<accession>A0A9P8TDL4</accession>
<dbReference type="Pfam" id="PF18137">
    <property type="entry name" value="WHD_ORC"/>
    <property type="match status" value="1"/>
</dbReference>
<keyword evidence="4" id="KW-0238">DNA-binding</keyword>
<evidence type="ECO:0000313" key="10">
    <source>
        <dbReference type="Proteomes" id="UP000774326"/>
    </source>
</evidence>
<keyword evidence="3" id="KW-0235">DNA replication</keyword>
<protein>
    <recommendedName>
        <fullName evidence="11">Origin recognition complex subunit 3</fullName>
    </recommendedName>
</protein>
<keyword evidence="10" id="KW-1185">Reference proteome</keyword>
<comment type="subcellular location">
    <subcellularLocation>
        <location evidence="1">Nucleus</location>
    </subcellularLocation>
</comment>
<dbReference type="AlphaFoldDB" id="A0A9P8TDL4"/>
<gene>
    <name evidence="9" type="ORF">WICPIJ_009340</name>
</gene>
<dbReference type="GO" id="GO:0005656">
    <property type="term" value="C:nuclear pre-replicative complex"/>
    <property type="evidence" value="ECO:0007669"/>
    <property type="project" value="TreeGrafter"/>
</dbReference>
<dbReference type="OrthoDB" id="10265211at2759"/>
<dbReference type="GO" id="GO:0006270">
    <property type="term" value="P:DNA replication initiation"/>
    <property type="evidence" value="ECO:0007669"/>
    <property type="project" value="TreeGrafter"/>
</dbReference>
<name>A0A9P8TDL4_WICPI</name>
<dbReference type="InterPro" id="IPR045667">
    <property type="entry name" value="ORC3_N"/>
</dbReference>
<evidence type="ECO:0000256" key="1">
    <source>
        <dbReference type="ARBA" id="ARBA00004123"/>
    </source>
</evidence>
<evidence type="ECO:0008006" key="11">
    <source>
        <dbReference type="Google" id="ProtNLM"/>
    </source>
</evidence>
<dbReference type="Pfam" id="PF07034">
    <property type="entry name" value="ORC3_N"/>
    <property type="match status" value="1"/>
</dbReference>
<proteinExistence type="inferred from homology"/>
<feature type="compositionally biased region" description="Polar residues" evidence="6">
    <location>
        <begin position="167"/>
        <end position="183"/>
    </location>
</feature>
<keyword evidence="5" id="KW-0539">Nucleus</keyword>
<comment type="caution">
    <text evidence="9">The sequence shown here is derived from an EMBL/GenBank/DDBJ whole genome shotgun (WGS) entry which is preliminary data.</text>
</comment>
<evidence type="ECO:0000256" key="3">
    <source>
        <dbReference type="ARBA" id="ARBA00022705"/>
    </source>
</evidence>
<dbReference type="GO" id="GO:0031261">
    <property type="term" value="C:DNA replication preinitiation complex"/>
    <property type="evidence" value="ECO:0007669"/>
    <property type="project" value="TreeGrafter"/>
</dbReference>
<organism evidence="9 10">
    <name type="scientific">Wickerhamomyces pijperi</name>
    <name type="common">Yeast</name>
    <name type="synonym">Pichia pijperi</name>
    <dbReference type="NCBI Taxonomy" id="599730"/>
    <lineage>
        <taxon>Eukaryota</taxon>
        <taxon>Fungi</taxon>
        <taxon>Dikarya</taxon>
        <taxon>Ascomycota</taxon>
        <taxon>Saccharomycotina</taxon>
        <taxon>Saccharomycetes</taxon>
        <taxon>Phaffomycetales</taxon>
        <taxon>Wickerhamomycetaceae</taxon>
        <taxon>Wickerhamomyces</taxon>
    </lineage>
</organism>
<comment type="similarity">
    <text evidence="2">Belongs to the ORC3 family.</text>
</comment>
<sequence length="727" mass="86126">MDEHEYINSQKTVYVLKPRTKRKLNHDQRPHTVNQEGQPLPKKSKNPMVGLLGGKEPISFANLRYENYRKSIKKQEEVFESLYQNLDVDLLKKIVEVARSDDENDYFGSRTIKTIALFNKSSVGNGDSFIHKLLAELESKRHTIVTLNSKEANTMRNALKTIIHGVTKNQSASDRQGHQNHNNAAEDEEDEDGQLLFDKRSPYDFDIIREWCLKNYHRKNKIMVVFEDIDSFNPHLLGKLIKMMHSQNEKVPFRLIFNSTVNFTTLVRNIDVQVQNMLTFSSFEVDQVNYLINLIVKNLIMNNDFLIGEDLSQLITQKFHNSVKNIDMFDKILKLSTMAFYFNNPFSIFYYGDKEIPKEYIPHLRQLKSFQRHIEGLVGRSHYERAQILLTNDEKLRYFFIQELSSFKNNELNFKSLFRFVTEVLSGFTNSINSKAYNYLDIYHILILSDKDHDLLKTKFFVDILNDLKGLGFYDLKQLITLLSQFQDPSVRKLYTDNEASLDFSYLEELNDIQSRESQLQFKLEFSRFKDTFIKLIDQFLKTSMKPFANIPFNELFLISNSQDIIQKNLFPEYRENIINSLINHESLLSVFENATSPLQKFNELNELINPLIVELFQIYRDTNLILNIYDFYQVFKYSMNYDKIIDTFVEVLDDDTFNVLENYLNDEDRFKFIYQFFNDPDVSKEEKYDKLMLVFFLQKCNEMIYMGFFKERKPKDYLEKAVWRGL</sequence>
<evidence type="ECO:0000259" key="8">
    <source>
        <dbReference type="Pfam" id="PF18137"/>
    </source>
</evidence>
<evidence type="ECO:0000256" key="4">
    <source>
        <dbReference type="ARBA" id="ARBA00023125"/>
    </source>
</evidence>
<feature type="domain" description="Origin recognition complex subunit 3 winged helix C-terminal" evidence="8">
    <location>
        <begin position="575"/>
        <end position="724"/>
    </location>
</feature>
<evidence type="ECO:0000313" key="9">
    <source>
        <dbReference type="EMBL" id="KAH3675603.1"/>
    </source>
</evidence>
<dbReference type="EMBL" id="JAEUBG010005398">
    <property type="protein sequence ID" value="KAH3675603.1"/>
    <property type="molecule type" value="Genomic_DNA"/>
</dbReference>
<dbReference type="PANTHER" id="PTHR12748">
    <property type="entry name" value="ORIGIN RECOGNITION COMPLEX SUBUNIT 3"/>
    <property type="match status" value="1"/>
</dbReference>
<dbReference type="GO" id="GO:0003688">
    <property type="term" value="F:DNA replication origin binding"/>
    <property type="evidence" value="ECO:0007669"/>
    <property type="project" value="TreeGrafter"/>
</dbReference>
<dbReference type="InterPro" id="IPR020795">
    <property type="entry name" value="ORC3"/>
</dbReference>
<feature type="region of interest" description="Disordered" evidence="6">
    <location>
        <begin position="21"/>
        <end position="45"/>
    </location>
</feature>
<reference evidence="9" key="2">
    <citation type="submission" date="2021-01" db="EMBL/GenBank/DDBJ databases">
        <authorList>
            <person name="Schikora-Tamarit M.A."/>
        </authorList>
    </citation>
    <scope>NUCLEOTIDE SEQUENCE</scope>
    <source>
        <strain evidence="9">CBS2887</strain>
    </source>
</reference>
<evidence type="ECO:0000256" key="6">
    <source>
        <dbReference type="SAM" id="MobiDB-lite"/>
    </source>
</evidence>
<dbReference type="Proteomes" id="UP000774326">
    <property type="component" value="Unassembled WGS sequence"/>
</dbReference>
<dbReference type="InterPro" id="IPR040855">
    <property type="entry name" value="ORC_WH_C"/>
</dbReference>
<dbReference type="CDD" id="cd20704">
    <property type="entry name" value="Orc3"/>
    <property type="match status" value="1"/>
</dbReference>
<evidence type="ECO:0000256" key="5">
    <source>
        <dbReference type="ARBA" id="ARBA00023242"/>
    </source>
</evidence>
<evidence type="ECO:0000256" key="2">
    <source>
        <dbReference type="ARBA" id="ARBA00010977"/>
    </source>
</evidence>
<feature type="region of interest" description="Disordered" evidence="6">
    <location>
        <begin position="167"/>
        <end position="192"/>
    </location>
</feature>
<dbReference type="GO" id="GO:0005664">
    <property type="term" value="C:nuclear origin of replication recognition complex"/>
    <property type="evidence" value="ECO:0007669"/>
    <property type="project" value="InterPro"/>
</dbReference>
<evidence type="ECO:0000259" key="7">
    <source>
        <dbReference type="Pfam" id="PF07034"/>
    </source>
</evidence>
<feature type="domain" description="Origin recognition complex subunit 3 N-terminal" evidence="7">
    <location>
        <begin position="5"/>
        <end position="349"/>
    </location>
</feature>
<reference evidence="9" key="1">
    <citation type="journal article" date="2021" name="Open Biol.">
        <title>Shared evolutionary footprints suggest mitochondrial oxidative damage underlies multiple complex I losses in fungi.</title>
        <authorList>
            <person name="Schikora-Tamarit M.A."/>
            <person name="Marcet-Houben M."/>
            <person name="Nosek J."/>
            <person name="Gabaldon T."/>
        </authorList>
    </citation>
    <scope>NUCLEOTIDE SEQUENCE</scope>
    <source>
        <strain evidence="9">CBS2887</strain>
    </source>
</reference>
<dbReference type="PANTHER" id="PTHR12748:SF0">
    <property type="entry name" value="ORIGIN RECOGNITION COMPLEX SUBUNIT 3"/>
    <property type="match status" value="1"/>
</dbReference>